<sequence>MCMNIGCSSALMTPINSSSWAGTVTGMERKRGHRVPFNL</sequence>
<organism evidence="1">
    <name type="scientific">Anguilla anguilla</name>
    <name type="common">European freshwater eel</name>
    <name type="synonym">Muraena anguilla</name>
    <dbReference type="NCBI Taxonomy" id="7936"/>
    <lineage>
        <taxon>Eukaryota</taxon>
        <taxon>Metazoa</taxon>
        <taxon>Chordata</taxon>
        <taxon>Craniata</taxon>
        <taxon>Vertebrata</taxon>
        <taxon>Euteleostomi</taxon>
        <taxon>Actinopterygii</taxon>
        <taxon>Neopterygii</taxon>
        <taxon>Teleostei</taxon>
        <taxon>Anguilliformes</taxon>
        <taxon>Anguillidae</taxon>
        <taxon>Anguilla</taxon>
    </lineage>
</organism>
<accession>A0A0E9RPE5</accession>
<dbReference type="EMBL" id="GBXM01077541">
    <property type="protein sequence ID" value="JAH31036.1"/>
    <property type="molecule type" value="Transcribed_RNA"/>
</dbReference>
<dbReference type="AlphaFoldDB" id="A0A0E9RPE5"/>
<reference evidence="1" key="2">
    <citation type="journal article" date="2015" name="Fish Shellfish Immunol.">
        <title>Early steps in the European eel (Anguilla anguilla)-Vibrio vulnificus interaction in the gills: Role of the RtxA13 toxin.</title>
        <authorList>
            <person name="Callol A."/>
            <person name="Pajuelo D."/>
            <person name="Ebbesson L."/>
            <person name="Teles M."/>
            <person name="MacKenzie S."/>
            <person name="Amaro C."/>
        </authorList>
    </citation>
    <scope>NUCLEOTIDE SEQUENCE</scope>
</reference>
<evidence type="ECO:0000313" key="1">
    <source>
        <dbReference type="EMBL" id="JAH31036.1"/>
    </source>
</evidence>
<protein>
    <submittedName>
        <fullName evidence="1">Uncharacterized protein</fullName>
    </submittedName>
</protein>
<reference evidence="1" key="1">
    <citation type="submission" date="2014-11" db="EMBL/GenBank/DDBJ databases">
        <authorList>
            <person name="Amaro Gonzalez C."/>
        </authorList>
    </citation>
    <scope>NUCLEOTIDE SEQUENCE</scope>
</reference>
<name>A0A0E9RPE5_ANGAN</name>
<proteinExistence type="predicted"/>